<comment type="similarity">
    <text evidence="2">Belongs to the nitroreductase family.</text>
</comment>
<evidence type="ECO:0000256" key="5">
    <source>
        <dbReference type="ARBA" id="ARBA00023002"/>
    </source>
</evidence>
<reference evidence="7 8" key="1">
    <citation type="submission" date="2019-04" db="EMBL/GenBank/DDBJ databases">
        <title>Microbes associate with the intestines of laboratory mice.</title>
        <authorList>
            <person name="Navarre W."/>
            <person name="Wong E."/>
            <person name="Huang K."/>
            <person name="Tropini C."/>
            <person name="Ng K."/>
            <person name="Yu B."/>
        </authorList>
    </citation>
    <scope>NUCLEOTIDE SEQUENCE [LARGE SCALE GENOMIC DNA]</scope>
    <source>
        <strain evidence="7 8">NM50_B9-20</strain>
    </source>
</reference>
<dbReference type="OrthoDB" id="9814075at2"/>
<organism evidence="7 8">
    <name type="scientific">Clostridium sartagoforme</name>
    <dbReference type="NCBI Taxonomy" id="84031"/>
    <lineage>
        <taxon>Bacteria</taxon>
        <taxon>Bacillati</taxon>
        <taxon>Bacillota</taxon>
        <taxon>Clostridia</taxon>
        <taxon>Eubacteriales</taxon>
        <taxon>Clostridiaceae</taxon>
        <taxon>Clostridium</taxon>
    </lineage>
</organism>
<dbReference type="Proteomes" id="UP000306888">
    <property type="component" value="Unassembled WGS sequence"/>
</dbReference>
<dbReference type="Gene3D" id="3.40.109.30">
    <property type="entry name" value="putative nitroreductase (tm1586), domain 2"/>
    <property type="match status" value="1"/>
</dbReference>
<evidence type="ECO:0000313" key="8">
    <source>
        <dbReference type="Proteomes" id="UP000306888"/>
    </source>
</evidence>
<dbReference type="Pfam" id="PF14512">
    <property type="entry name" value="TM1586_NiRdase"/>
    <property type="match status" value="1"/>
</dbReference>
<gene>
    <name evidence="7" type="ORF">E5347_05270</name>
</gene>
<evidence type="ECO:0000256" key="2">
    <source>
        <dbReference type="ARBA" id="ARBA00007118"/>
    </source>
</evidence>
<dbReference type="PANTHER" id="PTHR43673:SF2">
    <property type="entry name" value="NITROREDUCTASE"/>
    <property type="match status" value="1"/>
</dbReference>
<feature type="domain" description="Putative nitroreductase TM1586" evidence="6">
    <location>
        <begin position="9"/>
        <end position="240"/>
    </location>
</feature>
<keyword evidence="3" id="KW-0285">Flavoprotein</keyword>
<keyword evidence="8" id="KW-1185">Reference proteome</keyword>
<name>A0A4S2DU56_9CLOT</name>
<protein>
    <submittedName>
        <fullName evidence="7">Nitroreductase Nfs</fullName>
    </submittedName>
</protein>
<accession>A0A4S2DU56</accession>
<dbReference type="SUPFAM" id="SSF55469">
    <property type="entry name" value="FMN-dependent nitroreductase-like"/>
    <property type="match status" value="1"/>
</dbReference>
<evidence type="ECO:0000256" key="4">
    <source>
        <dbReference type="ARBA" id="ARBA00022643"/>
    </source>
</evidence>
<dbReference type="Gene3D" id="3.40.109.10">
    <property type="entry name" value="NADH Oxidase"/>
    <property type="match status" value="1"/>
</dbReference>
<sequence>MNNVLNLSIKESIKARHSVRNYTDTPLSEDIIKKIENYIKNLSNPFNKEIKIKLIKKNSVNKDIKLGTYGVIKGANYFLVSACDNDDLSLIALGYSLEKVILYCTSLGLGTVWLGGTFNKGEFAKAINLKENEILPIVSPIGYEGGKKSVIATLFGSHTNKRKSYSELFFNGNFDTSLNPNDSDEYLEPLEMLRLAPSAMNKQPWRVLKEDNNLHFYITSTKGLTKIDIGIALCHFHLVAIENKINGEFKSLDSQKQKPNKDLTYIISWNK</sequence>
<evidence type="ECO:0000256" key="3">
    <source>
        <dbReference type="ARBA" id="ARBA00022630"/>
    </source>
</evidence>
<proteinExistence type="inferred from homology"/>
<keyword evidence="5" id="KW-0560">Oxidoreductase</keyword>
<dbReference type="EMBL" id="SRYR01000001">
    <property type="protein sequence ID" value="TGY44591.1"/>
    <property type="molecule type" value="Genomic_DNA"/>
</dbReference>
<comment type="cofactor">
    <cofactor evidence="1">
        <name>FMN</name>
        <dbReference type="ChEBI" id="CHEBI:58210"/>
    </cofactor>
</comment>
<dbReference type="AlphaFoldDB" id="A0A4S2DU56"/>
<evidence type="ECO:0000313" key="7">
    <source>
        <dbReference type="EMBL" id="TGY44591.1"/>
    </source>
</evidence>
<dbReference type="CDD" id="cd02062">
    <property type="entry name" value="Nitro_FMN_reductase"/>
    <property type="match status" value="1"/>
</dbReference>
<dbReference type="InterPro" id="IPR000415">
    <property type="entry name" value="Nitroreductase-like"/>
</dbReference>
<evidence type="ECO:0000259" key="6">
    <source>
        <dbReference type="Pfam" id="PF14512"/>
    </source>
</evidence>
<evidence type="ECO:0000256" key="1">
    <source>
        <dbReference type="ARBA" id="ARBA00001917"/>
    </source>
</evidence>
<dbReference type="GO" id="GO:0016491">
    <property type="term" value="F:oxidoreductase activity"/>
    <property type="evidence" value="ECO:0007669"/>
    <property type="project" value="UniProtKB-KW"/>
</dbReference>
<dbReference type="InterPro" id="IPR029478">
    <property type="entry name" value="TM1586_NiRdase"/>
</dbReference>
<keyword evidence="4" id="KW-0288">FMN</keyword>
<dbReference type="PANTHER" id="PTHR43673">
    <property type="entry name" value="NAD(P)H NITROREDUCTASE YDGI-RELATED"/>
    <property type="match status" value="1"/>
</dbReference>
<comment type="caution">
    <text evidence="7">The sequence shown here is derived from an EMBL/GenBank/DDBJ whole genome shotgun (WGS) entry which is preliminary data.</text>
</comment>